<dbReference type="GO" id="GO:0008818">
    <property type="term" value="F:cobalamin 5'-phosphate synthase activity"/>
    <property type="evidence" value="ECO:0007669"/>
    <property type="project" value="UniProtKB-UniRule"/>
</dbReference>
<dbReference type="OrthoDB" id="9794626at2"/>
<evidence type="ECO:0000256" key="8">
    <source>
        <dbReference type="ARBA" id="ARBA00022573"/>
    </source>
</evidence>
<evidence type="ECO:0000313" key="21">
    <source>
        <dbReference type="Proteomes" id="UP000030826"/>
    </source>
</evidence>
<evidence type="ECO:0000256" key="13">
    <source>
        <dbReference type="ARBA" id="ARBA00023136"/>
    </source>
</evidence>
<comment type="similarity">
    <text evidence="4 19">Belongs to the CobS family.</text>
</comment>
<evidence type="ECO:0000256" key="1">
    <source>
        <dbReference type="ARBA" id="ARBA00001946"/>
    </source>
</evidence>
<name>A0A0B1PZ36_9HYPH</name>
<comment type="caution">
    <text evidence="20">The sequence shown here is derived from an EMBL/GenBank/DDBJ whole genome shotgun (WGS) entry which is preliminary data.</text>
</comment>
<keyword evidence="13 19" id="KW-0472">Membrane</keyword>
<keyword evidence="10 19" id="KW-0812">Transmembrane</keyword>
<dbReference type="EC" id="2.7.8.26" evidence="5 19"/>
<dbReference type="PANTHER" id="PTHR34148">
    <property type="entry name" value="ADENOSYLCOBINAMIDE-GDP RIBAZOLETRANSFERASE"/>
    <property type="match status" value="1"/>
</dbReference>
<evidence type="ECO:0000256" key="15">
    <source>
        <dbReference type="ARBA" id="ARBA00032605"/>
    </source>
</evidence>
<comment type="pathway">
    <text evidence="3 19">Cofactor biosynthesis; adenosylcobalamin biosynthesis; adenosylcobalamin from cob(II)yrinate a,c-diamide: step 7/7.</text>
</comment>
<evidence type="ECO:0000256" key="3">
    <source>
        <dbReference type="ARBA" id="ARBA00004663"/>
    </source>
</evidence>
<dbReference type="GO" id="GO:0009236">
    <property type="term" value="P:cobalamin biosynthetic process"/>
    <property type="evidence" value="ECO:0007669"/>
    <property type="project" value="UniProtKB-UniRule"/>
</dbReference>
<feature type="transmembrane region" description="Helical" evidence="19">
    <location>
        <begin position="196"/>
        <end position="222"/>
    </location>
</feature>
<evidence type="ECO:0000256" key="7">
    <source>
        <dbReference type="ARBA" id="ARBA00022475"/>
    </source>
</evidence>
<evidence type="ECO:0000256" key="10">
    <source>
        <dbReference type="ARBA" id="ARBA00022692"/>
    </source>
</evidence>
<dbReference type="AlphaFoldDB" id="A0A0B1PZ36"/>
<comment type="function">
    <text evidence="14 19">Joins adenosylcobinamide-GDP and alpha-ribazole to generate adenosylcobalamin (Ado-cobalamin). Also synthesizes adenosylcobalamin 5'-phosphate from adenosylcobinamide-GDP and alpha-ribazole 5'-phosphate.</text>
</comment>
<dbReference type="RefSeq" id="WP_039195655.1">
    <property type="nucleotide sequence ID" value="NZ_JRFJ01000006.1"/>
</dbReference>
<dbReference type="PANTHER" id="PTHR34148:SF1">
    <property type="entry name" value="ADENOSYLCOBINAMIDE-GDP RIBAZOLETRANSFERASE"/>
    <property type="match status" value="1"/>
</dbReference>
<keyword evidence="9 19" id="KW-0808">Transferase</keyword>
<evidence type="ECO:0000256" key="5">
    <source>
        <dbReference type="ARBA" id="ARBA00013200"/>
    </source>
</evidence>
<dbReference type="UniPathway" id="UPA00148">
    <property type="reaction ID" value="UER00238"/>
</dbReference>
<dbReference type="Proteomes" id="UP000030826">
    <property type="component" value="Unassembled WGS sequence"/>
</dbReference>
<dbReference type="HAMAP" id="MF_00719">
    <property type="entry name" value="CobS"/>
    <property type="match status" value="1"/>
</dbReference>
<proteinExistence type="inferred from homology"/>
<comment type="subcellular location">
    <subcellularLocation>
        <location evidence="2 19">Cell membrane</location>
        <topology evidence="2 19">Multi-pass membrane protein</topology>
    </subcellularLocation>
</comment>
<dbReference type="GO" id="GO:0051073">
    <property type="term" value="F:adenosylcobinamide-GDP ribazoletransferase activity"/>
    <property type="evidence" value="ECO:0007669"/>
    <property type="project" value="UniProtKB-UniRule"/>
</dbReference>
<gene>
    <name evidence="19" type="primary">cobS</name>
    <name evidence="20" type="ORF">LA66_18395</name>
</gene>
<evidence type="ECO:0000256" key="19">
    <source>
        <dbReference type="HAMAP-Rule" id="MF_00719"/>
    </source>
</evidence>
<dbReference type="InterPro" id="IPR003805">
    <property type="entry name" value="CobS"/>
</dbReference>
<protein>
    <recommendedName>
        <fullName evidence="6 19">Adenosylcobinamide-GDP ribazoletransferase</fullName>
        <ecNumber evidence="5 19">2.7.8.26</ecNumber>
    </recommendedName>
    <alternativeName>
        <fullName evidence="16 19">Cobalamin synthase</fullName>
    </alternativeName>
    <alternativeName>
        <fullName evidence="15 19">Cobalamin-5'-phosphate synthase</fullName>
    </alternativeName>
</protein>
<feature type="transmembrane region" description="Helical" evidence="19">
    <location>
        <begin position="112"/>
        <end position="132"/>
    </location>
</feature>
<feature type="transmembrane region" description="Helical" evidence="19">
    <location>
        <begin position="65"/>
        <end position="83"/>
    </location>
</feature>
<dbReference type="Pfam" id="PF02654">
    <property type="entry name" value="CobS"/>
    <property type="match status" value="1"/>
</dbReference>
<keyword evidence="11 19" id="KW-0460">Magnesium</keyword>
<comment type="cofactor">
    <cofactor evidence="1 19">
        <name>Mg(2+)</name>
        <dbReference type="ChEBI" id="CHEBI:18420"/>
    </cofactor>
</comment>
<evidence type="ECO:0000256" key="12">
    <source>
        <dbReference type="ARBA" id="ARBA00022989"/>
    </source>
</evidence>
<comment type="catalytic activity">
    <reaction evidence="18 19">
        <text>alpha-ribazole 5'-phosphate + adenosylcob(III)inamide-GDP = adenosylcob(III)alamin 5'-phosphate + GMP + H(+)</text>
        <dbReference type="Rhea" id="RHEA:23560"/>
        <dbReference type="ChEBI" id="CHEBI:15378"/>
        <dbReference type="ChEBI" id="CHEBI:57918"/>
        <dbReference type="ChEBI" id="CHEBI:58115"/>
        <dbReference type="ChEBI" id="CHEBI:60487"/>
        <dbReference type="ChEBI" id="CHEBI:60493"/>
        <dbReference type="EC" id="2.7.8.26"/>
    </reaction>
</comment>
<organism evidence="20 21">
    <name type="scientific">Aureimonas altamirensis</name>
    <dbReference type="NCBI Taxonomy" id="370622"/>
    <lineage>
        <taxon>Bacteria</taxon>
        <taxon>Pseudomonadati</taxon>
        <taxon>Pseudomonadota</taxon>
        <taxon>Alphaproteobacteria</taxon>
        <taxon>Hyphomicrobiales</taxon>
        <taxon>Aurantimonadaceae</taxon>
        <taxon>Aureimonas</taxon>
    </lineage>
</organism>
<dbReference type="EMBL" id="JRFJ01000006">
    <property type="protein sequence ID" value="KHJ53369.1"/>
    <property type="molecule type" value="Genomic_DNA"/>
</dbReference>
<keyword evidence="7 19" id="KW-1003">Cell membrane</keyword>
<evidence type="ECO:0000256" key="16">
    <source>
        <dbReference type="ARBA" id="ARBA00032853"/>
    </source>
</evidence>
<evidence type="ECO:0000256" key="11">
    <source>
        <dbReference type="ARBA" id="ARBA00022842"/>
    </source>
</evidence>
<evidence type="ECO:0000256" key="4">
    <source>
        <dbReference type="ARBA" id="ARBA00010561"/>
    </source>
</evidence>
<evidence type="ECO:0000256" key="14">
    <source>
        <dbReference type="ARBA" id="ARBA00025228"/>
    </source>
</evidence>
<evidence type="ECO:0000256" key="2">
    <source>
        <dbReference type="ARBA" id="ARBA00004651"/>
    </source>
</evidence>
<sequence>MIQPVASLLRALSFLSRFPALPEAFRGGPHPLAADAPAFPVVGLIVGLLPALLLLLAMAAGLSPVTAALLALALMVASTGALHEDGLGDTADGLFGHAGKDRALAIMKDSRIGTYGLLALAFTLLLRIALLAEVATARPLAAACALLAAASASRGGMGLLWSSLPSARPDGIADSLGRPTRRQGLWSLALGAASGVLLGLPAAGFAGIALAAAISAGVYLWFRSVLRRRLGGQTGDTLGACQQLLDIAILLGLALGSG</sequence>
<evidence type="ECO:0000256" key="6">
    <source>
        <dbReference type="ARBA" id="ARBA00015850"/>
    </source>
</evidence>
<dbReference type="NCBIfam" id="TIGR00317">
    <property type="entry name" value="cobS"/>
    <property type="match status" value="1"/>
</dbReference>
<comment type="catalytic activity">
    <reaction evidence="17 19">
        <text>alpha-ribazole + adenosylcob(III)inamide-GDP = adenosylcob(III)alamin + GMP + H(+)</text>
        <dbReference type="Rhea" id="RHEA:16049"/>
        <dbReference type="ChEBI" id="CHEBI:10329"/>
        <dbReference type="ChEBI" id="CHEBI:15378"/>
        <dbReference type="ChEBI" id="CHEBI:18408"/>
        <dbReference type="ChEBI" id="CHEBI:58115"/>
        <dbReference type="ChEBI" id="CHEBI:60487"/>
        <dbReference type="EC" id="2.7.8.26"/>
    </reaction>
</comment>
<feature type="transmembrane region" description="Helical" evidence="19">
    <location>
        <begin position="139"/>
        <end position="161"/>
    </location>
</feature>
<evidence type="ECO:0000256" key="18">
    <source>
        <dbReference type="ARBA" id="ARBA00049504"/>
    </source>
</evidence>
<accession>A0A0B1PZ36</accession>
<keyword evidence="8 19" id="KW-0169">Cobalamin biosynthesis</keyword>
<evidence type="ECO:0000256" key="17">
    <source>
        <dbReference type="ARBA" id="ARBA00048623"/>
    </source>
</evidence>
<keyword evidence="12 19" id="KW-1133">Transmembrane helix</keyword>
<dbReference type="STRING" id="370622.LA66_18395"/>
<dbReference type="GO" id="GO:0005886">
    <property type="term" value="C:plasma membrane"/>
    <property type="evidence" value="ECO:0007669"/>
    <property type="project" value="UniProtKB-SubCell"/>
</dbReference>
<reference evidence="20 21" key="1">
    <citation type="submission" date="2014-09" db="EMBL/GenBank/DDBJ databases">
        <title>Isolation and characterization of Aurantimonas altamirensis ON-56566 from clinical sample following a dog bite.</title>
        <authorList>
            <person name="Eshaghi A."/>
            <person name="Li A."/>
            <person name="Shahinas D."/>
            <person name="Bahn P."/>
            <person name="Kus J.V."/>
            <person name="Patel S.N."/>
        </authorList>
    </citation>
    <scope>NUCLEOTIDE SEQUENCE [LARGE SCALE GENOMIC DNA]</scope>
    <source>
        <strain evidence="20 21">ON-56566</strain>
    </source>
</reference>
<evidence type="ECO:0000256" key="9">
    <source>
        <dbReference type="ARBA" id="ARBA00022679"/>
    </source>
</evidence>
<feature type="transmembrane region" description="Helical" evidence="19">
    <location>
        <begin position="38"/>
        <end position="58"/>
    </location>
</feature>
<evidence type="ECO:0000313" key="20">
    <source>
        <dbReference type="EMBL" id="KHJ53369.1"/>
    </source>
</evidence>